<comment type="similarity">
    <text evidence="3 8">Belongs to the aldose epimerase family.</text>
</comment>
<dbReference type="InterPro" id="IPR018052">
    <property type="entry name" value="Ald1_epimerase_CS"/>
</dbReference>
<evidence type="ECO:0000256" key="1">
    <source>
        <dbReference type="ARBA" id="ARBA00001614"/>
    </source>
</evidence>
<dbReference type="EC" id="5.1.3.3" evidence="4 8"/>
<evidence type="ECO:0000256" key="7">
    <source>
        <dbReference type="ARBA" id="ARBA00023277"/>
    </source>
</evidence>
<dbReference type="GO" id="GO:0004034">
    <property type="term" value="F:aldose 1-epimerase activity"/>
    <property type="evidence" value="ECO:0007669"/>
    <property type="project" value="UniProtKB-EC"/>
</dbReference>
<evidence type="ECO:0000256" key="5">
    <source>
        <dbReference type="ARBA" id="ARBA00014165"/>
    </source>
</evidence>
<evidence type="ECO:0000256" key="3">
    <source>
        <dbReference type="ARBA" id="ARBA00006206"/>
    </source>
</evidence>
<feature type="active site" description="Proton donor" evidence="9">
    <location>
        <position position="170"/>
    </location>
</feature>
<evidence type="ECO:0000313" key="12">
    <source>
        <dbReference type="EMBL" id="OLU39290.1"/>
    </source>
</evidence>
<dbReference type="InterPro" id="IPR008183">
    <property type="entry name" value="Aldose_1/G6P_1-epimerase"/>
</dbReference>
<evidence type="ECO:0000313" key="13">
    <source>
        <dbReference type="Proteomes" id="UP000186341"/>
    </source>
</evidence>
<dbReference type="PROSITE" id="PS00545">
    <property type="entry name" value="ALDOSE_1_EPIMERASE"/>
    <property type="match status" value="1"/>
</dbReference>
<dbReference type="Pfam" id="PF01263">
    <property type="entry name" value="Aldose_epim"/>
    <property type="match status" value="1"/>
</dbReference>
<organism evidence="12 13">
    <name type="scientific">Ileibacterium valens</name>
    <dbReference type="NCBI Taxonomy" id="1862668"/>
    <lineage>
        <taxon>Bacteria</taxon>
        <taxon>Bacillati</taxon>
        <taxon>Bacillota</taxon>
        <taxon>Erysipelotrichia</taxon>
        <taxon>Erysipelotrichales</taxon>
        <taxon>Erysipelotrichaceae</taxon>
        <taxon>Ileibacterium</taxon>
    </lineage>
</organism>
<evidence type="ECO:0000256" key="9">
    <source>
        <dbReference type="PIRSR" id="PIRSR005096-1"/>
    </source>
</evidence>
<dbReference type="InterPro" id="IPR014718">
    <property type="entry name" value="GH-type_carb-bd"/>
</dbReference>
<name>A0A1U7NFQ1_9FIRM</name>
<dbReference type="InterPro" id="IPR047215">
    <property type="entry name" value="Galactose_mutarotase-like"/>
</dbReference>
<dbReference type="GO" id="GO:0006006">
    <property type="term" value="P:glucose metabolic process"/>
    <property type="evidence" value="ECO:0007669"/>
    <property type="project" value="TreeGrafter"/>
</dbReference>
<evidence type="ECO:0000256" key="2">
    <source>
        <dbReference type="ARBA" id="ARBA00005028"/>
    </source>
</evidence>
<dbReference type="GO" id="GO:0033499">
    <property type="term" value="P:galactose catabolic process via UDP-galactose, Leloir pathway"/>
    <property type="evidence" value="ECO:0007669"/>
    <property type="project" value="TreeGrafter"/>
</dbReference>
<dbReference type="RefSeq" id="WP_075819642.1">
    <property type="nucleotide sequence ID" value="NZ_CAOUMU010000054.1"/>
</dbReference>
<comment type="caution">
    <text evidence="12">The sequence shown here is derived from an EMBL/GenBank/DDBJ whole genome shotgun (WGS) entry which is preliminary data.</text>
</comment>
<keyword evidence="7 8" id="KW-0119">Carbohydrate metabolism</keyword>
<evidence type="ECO:0000256" key="6">
    <source>
        <dbReference type="ARBA" id="ARBA00023235"/>
    </source>
</evidence>
<comment type="catalytic activity">
    <reaction evidence="1 8">
        <text>alpha-D-glucose = beta-D-glucose</text>
        <dbReference type="Rhea" id="RHEA:10264"/>
        <dbReference type="ChEBI" id="CHEBI:15903"/>
        <dbReference type="ChEBI" id="CHEBI:17925"/>
        <dbReference type="EC" id="5.1.3.3"/>
    </reaction>
</comment>
<dbReference type="OrthoDB" id="9779408at2"/>
<dbReference type="PANTHER" id="PTHR10091:SF0">
    <property type="entry name" value="GALACTOSE MUTAROTASE"/>
    <property type="match status" value="1"/>
</dbReference>
<dbReference type="UniPathway" id="UPA00242"/>
<keyword evidence="6 8" id="KW-0413">Isomerase</keyword>
<accession>A0A1U7NFQ1</accession>
<proteinExistence type="inferred from homology"/>
<feature type="binding site" evidence="11">
    <location>
        <begin position="75"/>
        <end position="76"/>
    </location>
    <ligand>
        <name>beta-D-galactose</name>
        <dbReference type="ChEBI" id="CHEBI:27667"/>
    </ligand>
</feature>
<comment type="pathway">
    <text evidence="2 8">Carbohydrate metabolism; hexose metabolism.</text>
</comment>
<evidence type="ECO:0000256" key="4">
    <source>
        <dbReference type="ARBA" id="ARBA00013185"/>
    </source>
</evidence>
<dbReference type="InterPro" id="IPR011013">
    <property type="entry name" value="Gal_mutarotase_sf_dom"/>
</dbReference>
<dbReference type="EMBL" id="MPJW01000138">
    <property type="protein sequence ID" value="OLU39290.1"/>
    <property type="molecule type" value="Genomic_DNA"/>
</dbReference>
<dbReference type="GeneID" id="82202931"/>
<dbReference type="PANTHER" id="PTHR10091">
    <property type="entry name" value="ALDOSE-1-EPIMERASE"/>
    <property type="match status" value="1"/>
</dbReference>
<dbReference type="SUPFAM" id="SSF74650">
    <property type="entry name" value="Galactose mutarotase-like"/>
    <property type="match status" value="1"/>
</dbReference>
<evidence type="ECO:0000256" key="8">
    <source>
        <dbReference type="PIRNR" id="PIRNR005096"/>
    </source>
</evidence>
<reference evidence="12 13" key="1">
    <citation type="submission" date="2016-11" db="EMBL/GenBank/DDBJ databases">
        <title>Description of two novel members of the family Erysipelotrichaceae: Ileibacterium lipovorans gen. nov., sp. nov. and Dubosiella newyorkensis, gen. nov., sp. nov.</title>
        <authorList>
            <person name="Cox L.M."/>
            <person name="Sohn J."/>
            <person name="Tyrrell K.L."/>
            <person name="Citron D.M."/>
            <person name="Lawson P.A."/>
            <person name="Patel N.B."/>
            <person name="Iizumi T."/>
            <person name="Perez-Perez G.I."/>
            <person name="Goldstein E.J."/>
            <person name="Blaser M.J."/>
        </authorList>
    </citation>
    <scope>NUCLEOTIDE SEQUENCE [LARGE SCALE GENOMIC DNA]</scope>
    <source>
        <strain evidence="12 13">NYU-BL-A3</strain>
    </source>
</reference>
<sequence length="337" mass="37947">MTAQIKETLQDGSKTVILKNDELEVWINSKGCTILRLYVKDRDGNSQDVVLGHPEVEDYEKYVLYLGATAGRVCNRIKKGEFELNGTTYHLPINNGPNSLHGGIKGFSFAQFDTELLENGVRFHRVSPDMEEGYPGNLDVTIEFTLADHTLNIHYHAQSDQDTLVNLTNHSYFNLDGEPSYIGDHVLKLACEEFGCVDSDGLATGEIRNVEHTPFDFRDEKKIDEAFDDSYDQVQLGTGIDHHFIFNQDHDQAILFSEKTGIEMSVSTTLPGAQIYSANFLQGEPGKYAKKLPKRSAICIETQNMPDDIHINSENPTTLLRKDNVFDSKTSFTFKVR</sequence>
<dbReference type="AlphaFoldDB" id="A0A1U7NFQ1"/>
<feature type="binding site" evidence="10">
    <location>
        <position position="241"/>
    </location>
    <ligand>
        <name>beta-D-galactose</name>
        <dbReference type="ChEBI" id="CHEBI:27667"/>
    </ligand>
</feature>
<protein>
    <recommendedName>
        <fullName evidence="5 8">Aldose 1-epimerase</fullName>
        <ecNumber evidence="4 8">5.1.3.3</ecNumber>
    </recommendedName>
</protein>
<dbReference type="Gene3D" id="2.70.98.10">
    <property type="match status" value="1"/>
</dbReference>
<keyword evidence="13" id="KW-1185">Reference proteome</keyword>
<evidence type="ECO:0000256" key="11">
    <source>
        <dbReference type="PIRSR" id="PIRSR005096-3"/>
    </source>
</evidence>
<dbReference type="CDD" id="cd09019">
    <property type="entry name" value="galactose_mutarotase_like"/>
    <property type="match status" value="1"/>
</dbReference>
<evidence type="ECO:0000256" key="10">
    <source>
        <dbReference type="PIRSR" id="PIRSR005096-2"/>
    </source>
</evidence>
<feature type="binding site" evidence="11">
    <location>
        <begin position="170"/>
        <end position="172"/>
    </location>
    <ligand>
        <name>beta-D-galactose</name>
        <dbReference type="ChEBI" id="CHEBI:27667"/>
    </ligand>
</feature>
<dbReference type="InterPro" id="IPR015443">
    <property type="entry name" value="Aldose_1-epimerase"/>
</dbReference>
<dbReference type="PIRSF" id="PIRSF005096">
    <property type="entry name" value="GALM"/>
    <property type="match status" value="1"/>
</dbReference>
<dbReference type="NCBIfam" id="NF008277">
    <property type="entry name" value="PRK11055.1"/>
    <property type="match status" value="1"/>
</dbReference>
<dbReference type="GO" id="GO:0030246">
    <property type="term" value="F:carbohydrate binding"/>
    <property type="evidence" value="ECO:0007669"/>
    <property type="project" value="InterPro"/>
</dbReference>
<dbReference type="Proteomes" id="UP000186341">
    <property type="component" value="Unassembled WGS sequence"/>
</dbReference>
<feature type="active site" description="Proton acceptor" evidence="9">
    <location>
        <position position="301"/>
    </location>
</feature>
<gene>
    <name evidence="12" type="ORF">BO222_06945</name>
</gene>